<dbReference type="GO" id="GO:0044331">
    <property type="term" value="P:cell-cell adhesion mediated by cadherin"/>
    <property type="evidence" value="ECO:0007669"/>
    <property type="project" value="TreeGrafter"/>
</dbReference>
<dbReference type="GO" id="GO:0016342">
    <property type="term" value="C:catenin complex"/>
    <property type="evidence" value="ECO:0007669"/>
    <property type="project" value="TreeGrafter"/>
</dbReference>
<keyword evidence="3" id="KW-0165">Cleavage on pair of basic residues</keyword>
<evidence type="ECO:0000256" key="9">
    <source>
        <dbReference type="PROSITE-ProRule" id="PRU00043"/>
    </source>
</evidence>
<evidence type="ECO:0000256" key="8">
    <source>
        <dbReference type="ARBA" id="ARBA00023180"/>
    </source>
</evidence>
<keyword evidence="2" id="KW-1003">Cell membrane</keyword>
<comment type="subcellular location">
    <subcellularLocation>
        <location evidence="1">Cell membrane</location>
    </subcellularLocation>
</comment>
<dbReference type="PROSITE" id="PS00232">
    <property type="entry name" value="CADHERIN_1"/>
    <property type="match status" value="1"/>
</dbReference>
<evidence type="ECO:0000256" key="4">
    <source>
        <dbReference type="ARBA" id="ARBA00022737"/>
    </source>
</evidence>
<dbReference type="GO" id="GO:0008013">
    <property type="term" value="F:beta-catenin binding"/>
    <property type="evidence" value="ECO:0007669"/>
    <property type="project" value="TreeGrafter"/>
</dbReference>
<dbReference type="PROSITE" id="PS50268">
    <property type="entry name" value="CADHERIN_2"/>
    <property type="match status" value="1"/>
</dbReference>
<evidence type="ECO:0000256" key="10">
    <source>
        <dbReference type="SAM" id="Phobius"/>
    </source>
</evidence>
<reference evidence="12 13" key="1">
    <citation type="submission" date="2019-01" db="EMBL/GenBank/DDBJ databases">
        <title>Draft Genome and Complete Hox-Cluster Characterization of the Sterlet Sturgeon (Acipenser ruthenus).</title>
        <authorList>
            <person name="Wei Q."/>
        </authorList>
    </citation>
    <scope>NUCLEOTIDE SEQUENCE [LARGE SCALE GENOMIC DNA]</scope>
    <source>
        <strain evidence="12">WHYD16114868_AA</strain>
        <tissue evidence="12">Blood</tissue>
    </source>
</reference>
<name>A0A444TZB6_ACIRT</name>
<dbReference type="GO" id="GO:0016477">
    <property type="term" value="P:cell migration"/>
    <property type="evidence" value="ECO:0007669"/>
    <property type="project" value="TreeGrafter"/>
</dbReference>
<keyword evidence="4" id="KW-0677">Repeat</keyword>
<protein>
    <submittedName>
        <fullName evidence="12">Cadherin-13</fullName>
    </submittedName>
</protein>
<evidence type="ECO:0000256" key="1">
    <source>
        <dbReference type="ARBA" id="ARBA00004236"/>
    </source>
</evidence>
<dbReference type="InterPro" id="IPR002126">
    <property type="entry name" value="Cadherin-like_dom"/>
</dbReference>
<dbReference type="Pfam" id="PF00028">
    <property type="entry name" value="Cadherin"/>
    <property type="match status" value="1"/>
</dbReference>
<dbReference type="GO" id="GO:0016339">
    <property type="term" value="P:calcium-dependent cell-cell adhesion via plasma membrane cell adhesion molecules"/>
    <property type="evidence" value="ECO:0007669"/>
    <property type="project" value="TreeGrafter"/>
</dbReference>
<dbReference type="InterPro" id="IPR020894">
    <property type="entry name" value="Cadherin_CS"/>
</dbReference>
<evidence type="ECO:0000256" key="6">
    <source>
        <dbReference type="ARBA" id="ARBA00022889"/>
    </source>
</evidence>
<feature type="domain" description="Cadherin" evidence="11">
    <location>
        <begin position="33"/>
        <end position="167"/>
    </location>
</feature>
<dbReference type="Gene3D" id="2.60.40.60">
    <property type="entry name" value="Cadherins"/>
    <property type="match status" value="1"/>
</dbReference>
<dbReference type="GO" id="GO:0000902">
    <property type="term" value="P:cell morphogenesis"/>
    <property type="evidence" value="ECO:0007669"/>
    <property type="project" value="TreeGrafter"/>
</dbReference>
<keyword evidence="13" id="KW-1185">Reference proteome</keyword>
<keyword evidence="7 10" id="KW-0472">Membrane</keyword>
<dbReference type="GO" id="GO:0034332">
    <property type="term" value="P:adherens junction organization"/>
    <property type="evidence" value="ECO:0007669"/>
    <property type="project" value="TreeGrafter"/>
</dbReference>
<comment type="caution">
    <text evidence="12">The sequence shown here is derived from an EMBL/GenBank/DDBJ whole genome shotgun (WGS) entry which is preliminary data.</text>
</comment>
<dbReference type="FunFam" id="2.60.40.60:FF:000031">
    <property type="entry name" value="Cadherin 3"/>
    <property type="match status" value="1"/>
</dbReference>
<evidence type="ECO:0000256" key="3">
    <source>
        <dbReference type="ARBA" id="ARBA00022685"/>
    </source>
</evidence>
<evidence type="ECO:0000256" key="5">
    <source>
        <dbReference type="ARBA" id="ARBA00022837"/>
    </source>
</evidence>
<dbReference type="CDD" id="cd11304">
    <property type="entry name" value="Cadherin_repeat"/>
    <property type="match status" value="1"/>
</dbReference>
<keyword evidence="6" id="KW-0130">Cell adhesion</keyword>
<organism evidence="12 13">
    <name type="scientific">Acipenser ruthenus</name>
    <name type="common">Sterlet sturgeon</name>
    <dbReference type="NCBI Taxonomy" id="7906"/>
    <lineage>
        <taxon>Eukaryota</taxon>
        <taxon>Metazoa</taxon>
        <taxon>Chordata</taxon>
        <taxon>Craniata</taxon>
        <taxon>Vertebrata</taxon>
        <taxon>Euteleostomi</taxon>
        <taxon>Actinopterygii</taxon>
        <taxon>Chondrostei</taxon>
        <taxon>Acipenseriformes</taxon>
        <taxon>Acipenseridae</taxon>
        <taxon>Acipenser</taxon>
    </lineage>
</organism>
<evidence type="ECO:0000313" key="13">
    <source>
        <dbReference type="Proteomes" id="UP000289886"/>
    </source>
</evidence>
<evidence type="ECO:0000313" key="12">
    <source>
        <dbReference type="EMBL" id="RXM28284.1"/>
    </source>
</evidence>
<dbReference type="SUPFAM" id="SSF49313">
    <property type="entry name" value="Cadherin-like"/>
    <property type="match status" value="1"/>
</dbReference>
<dbReference type="GO" id="GO:0007043">
    <property type="term" value="P:cell-cell junction assembly"/>
    <property type="evidence" value="ECO:0007669"/>
    <property type="project" value="TreeGrafter"/>
</dbReference>
<sequence length="204" mass="22566">MLQVEMCSYCSPPATGTGTLVITLEDGNDHAPSLYPSVARVCEDSKDLSVVLLGGRDEDISPNADPFKFELGKQAGLEKTWKITKVNNTHAQVSLLHNLKRANYNLPIIVTDSGMPPLPNSTEIKVQVCTCKKNKMDCSAADSLHMSLAMLICFSFITLLCKFIPVFSLFLFIHGQTSVTRTDWVQVAFRSDTRVLTMLLCHLQ</sequence>
<dbReference type="AlphaFoldDB" id="A0A444TZB6"/>
<feature type="transmembrane region" description="Helical" evidence="10">
    <location>
        <begin position="148"/>
        <end position="173"/>
    </location>
</feature>
<dbReference type="PANTHER" id="PTHR24027">
    <property type="entry name" value="CADHERIN-23"/>
    <property type="match status" value="1"/>
</dbReference>
<keyword evidence="10" id="KW-1133">Transmembrane helix</keyword>
<dbReference type="GO" id="GO:0005912">
    <property type="term" value="C:adherens junction"/>
    <property type="evidence" value="ECO:0007669"/>
    <property type="project" value="TreeGrafter"/>
</dbReference>
<accession>A0A444TZB6</accession>
<dbReference type="PANTHER" id="PTHR24027:SF80">
    <property type="entry name" value="CADHERIN-13"/>
    <property type="match status" value="1"/>
</dbReference>
<dbReference type="GO" id="GO:0045296">
    <property type="term" value="F:cadherin binding"/>
    <property type="evidence" value="ECO:0007669"/>
    <property type="project" value="TreeGrafter"/>
</dbReference>
<dbReference type="InterPro" id="IPR015919">
    <property type="entry name" value="Cadherin-like_sf"/>
</dbReference>
<evidence type="ECO:0000256" key="7">
    <source>
        <dbReference type="ARBA" id="ARBA00023136"/>
    </source>
</evidence>
<gene>
    <name evidence="12" type="ORF">EOD39_2659</name>
</gene>
<dbReference type="InterPro" id="IPR039808">
    <property type="entry name" value="Cadherin"/>
</dbReference>
<dbReference type="Proteomes" id="UP000289886">
    <property type="component" value="Unassembled WGS sequence"/>
</dbReference>
<evidence type="ECO:0000256" key="2">
    <source>
        <dbReference type="ARBA" id="ARBA00022475"/>
    </source>
</evidence>
<keyword evidence="10" id="KW-0812">Transmembrane</keyword>
<proteinExistence type="predicted"/>
<evidence type="ECO:0000259" key="11">
    <source>
        <dbReference type="PROSITE" id="PS50268"/>
    </source>
</evidence>
<dbReference type="EMBL" id="SCEB01215678">
    <property type="protein sequence ID" value="RXM28284.1"/>
    <property type="molecule type" value="Genomic_DNA"/>
</dbReference>
<dbReference type="GO" id="GO:0007156">
    <property type="term" value="P:homophilic cell adhesion via plasma membrane adhesion molecules"/>
    <property type="evidence" value="ECO:0007669"/>
    <property type="project" value="InterPro"/>
</dbReference>
<dbReference type="GO" id="GO:0005509">
    <property type="term" value="F:calcium ion binding"/>
    <property type="evidence" value="ECO:0007669"/>
    <property type="project" value="UniProtKB-UniRule"/>
</dbReference>
<keyword evidence="8" id="KW-0325">Glycoprotein</keyword>
<keyword evidence="5 9" id="KW-0106">Calcium</keyword>